<organism evidence="13 14">
    <name type="scientific">Lactococcus cremoris subsp. cremoris GE214</name>
    <dbReference type="NCBI Taxonomy" id="1415168"/>
    <lineage>
        <taxon>Bacteria</taxon>
        <taxon>Bacillati</taxon>
        <taxon>Bacillota</taxon>
        <taxon>Bacilli</taxon>
        <taxon>Lactobacillales</taxon>
        <taxon>Streptococcaceae</taxon>
        <taxon>Lactococcus</taxon>
        <taxon>Lactococcus cremoris subsp. cremoris</taxon>
    </lineage>
</organism>
<comment type="caution">
    <text evidence="13">The sequence shown here is derived from an EMBL/GenBank/DDBJ whole genome shotgun (WGS) entry which is preliminary data.</text>
</comment>
<keyword evidence="10" id="KW-0408">Iron</keyword>
<dbReference type="AlphaFoldDB" id="A0A084A809"/>
<evidence type="ECO:0000256" key="11">
    <source>
        <dbReference type="ARBA" id="ARBA00023136"/>
    </source>
</evidence>
<feature type="transmembrane region" description="Helical" evidence="12">
    <location>
        <begin position="255"/>
        <end position="275"/>
    </location>
</feature>
<feature type="transmembrane region" description="Helical" evidence="12">
    <location>
        <begin position="115"/>
        <end position="137"/>
    </location>
</feature>
<evidence type="ECO:0000256" key="10">
    <source>
        <dbReference type="ARBA" id="ARBA00023004"/>
    </source>
</evidence>
<dbReference type="PATRIC" id="fig|1415168.3.peg.2382"/>
<keyword evidence="5" id="KW-0349">Heme</keyword>
<evidence type="ECO:0000256" key="2">
    <source>
        <dbReference type="ARBA" id="ARBA00007543"/>
    </source>
</evidence>
<keyword evidence="7" id="KW-0479">Metal-binding</keyword>
<proteinExistence type="inferred from homology"/>
<dbReference type="PANTHER" id="PTHR43141:SF5">
    <property type="entry name" value="CYTOCHROME BD-I UBIQUINOL OXIDASE SUBUNIT 2"/>
    <property type="match status" value="1"/>
</dbReference>
<evidence type="ECO:0000256" key="6">
    <source>
        <dbReference type="ARBA" id="ARBA00022692"/>
    </source>
</evidence>
<keyword evidence="8" id="KW-0249">Electron transport</keyword>
<dbReference type="GO" id="GO:0009055">
    <property type="term" value="F:electron transfer activity"/>
    <property type="evidence" value="ECO:0007669"/>
    <property type="project" value="TreeGrafter"/>
</dbReference>
<evidence type="ECO:0000256" key="4">
    <source>
        <dbReference type="ARBA" id="ARBA00022475"/>
    </source>
</evidence>
<feature type="transmembrane region" description="Helical" evidence="12">
    <location>
        <begin position="157"/>
        <end position="178"/>
    </location>
</feature>
<evidence type="ECO:0000256" key="3">
    <source>
        <dbReference type="ARBA" id="ARBA00022448"/>
    </source>
</evidence>
<evidence type="ECO:0000256" key="7">
    <source>
        <dbReference type="ARBA" id="ARBA00022723"/>
    </source>
</evidence>
<comment type="subcellular location">
    <subcellularLocation>
        <location evidence="1">Cell membrane</location>
        <topology evidence="1">Multi-pass membrane protein</topology>
    </subcellularLocation>
</comment>
<dbReference type="PANTHER" id="PTHR43141">
    <property type="entry name" value="CYTOCHROME BD2 SUBUNIT II"/>
    <property type="match status" value="1"/>
</dbReference>
<keyword evidence="4" id="KW-1003">Cell membrane</keyword>
<dbReference type="InterPro" id="IPR003317">
    <property type="entry name" value="Cyt-d_oxidase_su2"/>
</dbReference>
<reference evidence="13 14" key="1">
    <citation type="submission" date="2014-06" db="EMBL/GenBank/DDBJ databases">
        <title>Draft genome sequence of the putrescine producing strain Lactococcus lactis subsp cremoris GE214.</title>
        <authorList>
            <person name="Ladero V."/>
            <person name="Linares D.M."/>
            <person name="del Rio B."/>
            <person name="Mayo B."/>
            <person name="Martin M.C."/>
            <person name="Fernandez M."/>
            <person name="Alvarez M.A."/>
        </authorList>
    </citation>
    <scope>NUCLEOTIDE SEQUENCE [LARGE SCALE GENOMIC DNA]</scope>
    <source>
        <strain evidence="13 14">GE214</strain>
    </source>
</reference>
<evidence type="ECO:0000313" key="13">
    <source>
        <dbReference type="EMBL" id="KEY61438.1"/>
    </source>
</evidence>
<dbReference type="NCBIfam" id="TIGR00203">
    <property type="entry name" value="cydB"/>
    <property type="match status" value="1"/>
</dbReference>
<keyword evidence="11 12" id="KW-0472">Membrane</keyword>
<name>A0A084A809_LACLC</name>
<sequence length="331" mass="36832">MTGLQLFWFIIVGVLFSGFFFLEGFDYGVGMSAITVAKDKREVEQAIGSIGPVWDLNEVWLLTAGGAMFASFPYWYASLFSGFYLILFLILVGLIFRGVTFEFRHHSHTEKGKMIWTKVLGVASFAIPFLFGLMFTGMIQGVPMDAKGNVTATFTTYVNFLSVVGGVAVMLLAWLHGLNYLALKTEGDLRKRAAKVANFLYFVLYAGEVVFAILLAVFTDFFEKHFIGTLLLLALIVILTLVAHLSVRSGKEMSAFLASGLTFIALVALIFQGIFPRVMIATNPAHSILIKNASSTGYTLKTMTIITLAILPFVLIYMGWTYYIFRKRIQK</sequence>
<dbReference type="Proteomes" id="UP000028401">
    <property type="component" value="Unassembled WGS sequence"/>
</dbReference>
<keyword evidence="3" id="KW-0813">Transport</keyword>
<dbReference type="EMBL" id="AZSI01000161">
    <property type="protein sequence ID" value="KEY61438.1"/>
    <property type="molecule type" value="Genomic_DNA"/>
</dbReference>
<gene>
    <name evidence="13" type="ORF">U725_02320</name>
</gene>
<feature type="transmembrane region" description="Helical" evidence="12">
    <location>
        <begin position="225"/>
        <end position="243"/>
    </location>
</feature>
<feature type="transmembrane region" description="Helical" evidence="12">
    <location>
        <begin position="305"/>
        <end position="325"/>
    </location>
</feature>
<dbReference type="GO" id="GO:0016682">
    <property type="term" value="F:oxidoreductase activity, acting on diphenols and related substances as donors, oxygen as acceptor"/>
    <property type="evidence" value="ECO:0007669"/>
    <property type="project" value="TreeGrafter"/>
</dbReference>
<keyword evidence="9 12" id="KW-1133">Transmembrane helix</keyword>
<dbReference type="GO" id="GO:0046872">
    <property type="term" value="F:metal ion binding"/>
    <property type="evidence" value="ECO:0007669"/>
    <property type="project" value="UniProtKB-KW"/>
</dbReference>
<feature type="transmembrane region" description="Helical" evidence="12">
    <location>
        <begin position="6"/>
        <end position="25"/>
    </location>
</feature>
<accession>A0A084A809</accession>
<evidence type="ECO:0000256" key="12">
    <source>
        <dbReference type="SAM" id="Phobius"/>
    </source>
</evidence>
<dbReference type="PIRSF" id="PIRSF000267">
    <property type="entry name" value="Cyt_oxidse_sub2"/>
    <property type="match status" value="1"/>
</dbReference>
<dbReference type="GO" id="GO:0019646">
    <property type="term" value="P:aerobic electron transport chain"/>
    <property type="evidence" value="ECO:0007669"/>
    <property type="project" value="TreeGrafter"/>
</dbReference>
<dbReference type="RefSeq" id="WP_011675669.1">
    <property type="nucleotide sequence ID" value="NZ_AZSI01000161.1"/>
</dbReference>
<comment type="similarity">
    <text evidence="2">Belongs to the cytochrome ubiquinol oxidase subunit 2 family.</text>
</comment>
<dbReference type="GO" id="GO:0070069">
    <property type="term" value="C:cytochrome complex"/>
    <property type="evidence" value="ECO:0007669"/>
    <property type="project" value="TreeGrafter"/>
</dbReference>
<evidence type="ECO:0000256" key="9">
    <source>
        <dbReference type="ARBA" id="ARBA00022989"/>
    </source>
</evidence>
<evidence type="ECO:0000256" key="8">
    <source>
        <dbReference type="ARBA" id="ARBA00022982"/>
    </source>
</evidence>
<feature type="transmembrane region" description="Helical" evidence="12">
    <location>
        <begin position="83"/>
        <end position="103"/>
    </location>
</feature>
<dbReference type="Pfam" id="PF02322">
    <property type="entry name" value="Cyt_bd_oxida_II"/>
    <property type="match status" value="1"/>
</dbReference>
<dbReference type="GO" id="GO:0005886">
    <property type="term" value="C:plasma membrane"/>
    <property type="evidence" value="ECO:0007669"/>
    <property type="project" value="UniProtKB-SubCell"/>
</dbReference>
<feature type="transmembrane region" description="Helical" evidence="12">
    <location>
        <begin position="199"/>
        <end position="219"/>
    </location>
</feature>
<protein>
    <submittedName>
        <fullName evidence="13">Cytochrome bd quinol oxidase subunit 2 apoprotein</fullName>
    </submittedName>
</protein>
<keyword evidence="6 12" id="KW-0812">Transmembrane</keyword>
<evidence type="ECO:0000313" key="14">
    <source>
        <dbReference type="Proteomes" id="UP000028401"/>
    </source>
</evidence>
<evidence type="ECO:0000256" key="5">
    <source>
        <dbReference type="ARBA" id="ARBA00022617"/>
    </source>
</evidence>
<evidence type="ECO:0000256" key="1">
    <source>
        <dbReference type="ARBA" id="ARBA00004651"/>
    </source>
</evidence>